<proteinExistence type="predicted"/>
<feature type="region of interest" description="Disordered" evidence="1">
    <location>
        <begin position="17"/>
        <end position="50"/>
    </location>
</feature>
<dbReference type="RefSeq" id="XP_022777290.1">
    <property type="nucleotide sequence ID" value="XM_022921555.1"/>
</dbReference>
<keyword evidence="2" id="KW-1185">Reference proteome</keyword>
<organism evidence="2 3">
    <name type="scientific">Durio zibethinus</name>
    <name type="common">Durian</name>
    <dbReference type="NCBI Taxonomy" id="66656"/>
    <lineage>
        <taxon>Eukaryota</taxon>
        <taxon>Viridiplantae</taxon>
        <taxon>Streptophyta</taxon>
        <taxon>Embryophyta</taxon>
        <taxon>Tracheophyta</taxon>
        <taxon>Spermatophyta</taxon>
        <taxon>Magnoliopsida</taxon>
        <taxon>eudicotyledons</taxon>
        <taxon>Gunneridae</taxon>
        <taxon>Pentapetalae</taxon>
        <taxon>rosids</taxon>
        <taxon>malvids</taxon>
        <taxon>Malvales</taxon>
        <taxon>Malvaceae</taxon>
        <taxon>Helicteroideae</taxon>
        <taxon>Durio</taxon>
    </lineage>
</organism>
<sequence length="220" mass="24983">MFMAEGSIVNKKAAITNMAPSEKGKTLHENPTKKTKNAGRSRKSMLVLDSDINKKVPVNKRKLAQKKSKKEKLQSQNTADLLKLQMLEEAFISDEDIRSRNRILRIEAEKTLEVGKLLGLTGDMDDEDITKKLMAMEKDEDAKAGDFNSVLSEEERVGTSDCSKSINDFNVFVQGSELVDLPLIGRKYTWYRRNNFPAMSRLDRFPLSMNWLSTFTSVNQ</sequence>
<feature type="compositionally biased region" description="Basic residues" evidence="1">
    <location>
        <begin position="33"/>
        <end position="43"/>
    </location>
</feature>
<dbReference type="PANTHER" id="PTHR33710">
    <property type="entry name" value="BNAC02G09200D PROTEIN"/>
    <property type="match status" value="1"/>
</dbReference>
<dbReference type="GeneID" id="111318680"/>
<feature type="compositionally biased region" description="Basic and acidic residues" evidence="1">
    <location>
        <begin position="22"/>
        <end position="32"/>
    </location>
</feature>
<dbReference type="Proteomes" id="UP000515121">
    <property type="component" value="Unplaced"/>
</dbReference>
<reference evidence="3" key="1">
    <citation type="submission" date="2025-08" db="UniProtKB">
        <authorList>
            <consortium name="RefSeq"/>
        </authorList>
    </citation>
    <scope>IDENTIFICATION</scope>
    <source>
        <tissue evidence="3">Fruit stalk</tissue>
    </source>
</reference>
<dbReference type="InterPro" id="IPR036691">
    <property type="entry name" value="Endo/exonu/phosph_ase_sf"/>
</dbReference>
<name>A0A6P6BJI9_DURZI</name>
<dbReference type="SUPFAM" id="SSF56219">
    <property type="entry name" value="DNase I-like"/>
    <property type="match status" value="1"/>
</dbReference>
<evidence type="ECO:0000313" key="2">
    <source>
        <dbReference type="Proteomes" id="UP000515121"/>
    </source>
</evidence>
<protein>
    <submittedName>
        <fullName evidence="3">Uncharacterized protein LOC111318680</fullName>
    </submittedName>
</protein>
<dbReference type="PANTHER" id="PTHR33710:SF64">
    <property type="entry name" value="ENDONUCLEASE_EXONUCLEASE_PHOSPHATASE DOMAIN-CONTAINING PROTEIN"/>
    <property type="match status" value="1"/>
</dbReference>
<gene>
    <name evidence="3" type="primary">LOC111318680</name>
</gene>
<dbReference type="OrthoDB" id="952894at2759"/>
<evidence type="ECO:0000256" key="1">
    <source>
        <dbReference type="SAM" id="MobiDB-lite"/>
    </source>
</evidence>
<evidence type="ECO:0000313" key="3">
    <source>
        <dbReference type="RefSeq" id="XP_022777290.1"/>
    </source>
</evidence>
<dbReference type="AlphaFoldDB" id="A0A6P6BJI9"/>
<dbReference type="Gene3D" id="3.60.10.10">
    <property type="entry name" value="Endonuclease/exonuclease/phosphatase"/>
    <property type="match status" value="1"/>
</dbReference>
<accession>A0A6P6BJI9</accession>
<dbReference type="KEGG" id="dzi:111318680"/>